<name>A0A8H3IAR2_9LECA</name>
<reference evidence="4" key="1">
    <citation type="submission" date="2021-03" db="EMBL/GenBank/DDBJ databases">
        <authorList>
            <person name="Tagirdzhanova G."/>
        </authorList>
    </citation>
    <scope>NUCLEOTIDE SEQUENCE</scope>
</reference>
<dbReference type="PANTHER" id="PTHR31685:SF3">
    <property type="entry name" value="INTEGRAL MEMBRANE PROTEIN (AFU_ORTHOLOGUE AFUA_6G12730)"/>
    <property type="match status" value="1"/>
</dbReference>
<evidence type="ECO:0008006" key="6">
    <source>
        <dbReference type="Google" id="ProtNLM"/>
    </source>
</evidence>
<evidence type="ECO:0000256" key="1">
    <source>
        <dbReference type="SAM" id="Phobius"/>
    </source>
</evidence>
<dbReference type="InterPro" id="IPR018827">
    <property type="entry name" value="YTP1_C"/>
</dbReference>
<feature type="transmembrane region" description="Helical" evidence="1">
    <location>
        <begin position="247"/>
        <end position="269"/>
    </location>
</feature>
<feature type="transmembrane region" description="Helical" evidence="1">
    <location>
        <begin position="445"/>
        <end position="464"/>
    </location>
</feature>
<dbReference type="OrthoDB" id="4005299at2759"/>
<feature type="transmembrane region" description="Helical" evidence="1">
    <location>
        <begin position="383"/>
        <end position="399"/>
    </location>
</feature>
<feature type="transmembrane region" description="Helical" evidence="1">
    <location>
        <begin position="476"/>
        <end position="502"/>
    </location>
</feature>
<keyword evidence="1" id="KW-0812">Transmembrane</keyword>
<evidence type="ECO:0000313" key="5">
    <source>
        <dbReference type="Proteomes" id="UP000664169"/>
    </source>
</evidence>
<evidence type="ECO:0000259" key="2">
    <source>
        <dbReference type="Pfam" id="PF10348"/>
    </source>
</evidence>
<dbReference type="InterPro" id="IPR018825">
    <property type="entry name" value="DUF2427"/>
</dbReference>
<evidence type="ECO:0000313" key="4">
    <source>
        <dbReference type="EMBL" id="CAF9913795.1"/>
    </source>
</evidence>
<feature type="transmembrane region" description="Helical" evidence="1">
    <location>
        <begin position="205"/>
        <end position="227"/>
    </location>
</feature>
<feature type="domain" description="Protein YTP1-like C-terminal" evidence="3">
    <location>
        <begin position="214"/>
        <end position="504"/>
    </location>
</feature>
<keyword evidence="1" id="KW-1133">Transmembrane helix</keyword>
<dbReference type="EMBL" id="CAJPDQ010000008">
    <property type="protein sequence ID" value="CAF9913795.1"/>
    <property type="molecule type" value="Genomic_DNA"/>
</dbReference>
<feature type="transmembrane region" description="Helical" evidence="1">
    <location>
        <begin position="411"/>
        <end position="433"/>
    </location>
</feature>
<feature type="domain" description="DUF2427" evidence="2">
    <location>
        <begin position="22"/>
        <end position="120"/>
    </location>
</feature>
<keyword evidence="1" id="KW-0472">Membrane</keyword>
<feature type="transmembrane region" description="Helical" evidence="1">
    <location>
        <begin position="100"/>
        <end position="118"/>
    </location>
</feature>
<evidence type="ECO:0000259" key="3">
    <source>
        <dbReference type="Pfam" id="PF10355"/>
    </source>
</evidence>
<accession>A0A8H3IAR2</accession>
<feature type="transmembrane region" description="Helical" evidence="1">
    <location>
        <begin position="35"/>
        <end position="58"/>
    </location>
</feature>
<dbReference type="Gene3D" id="1.20.120.1770">
    <property type="match status" value="1"/>
</dbReference>
<comment type="caution">
    <text evidence="4">The sequence shown here is derived from an EMBL/GenBank/DDBJ whole genome shotgun (WGS) entry which is preliminary data.</text>
</comment>
<feature type="transmembrane region" description="Helical" evidence="1">
    <location>
        <begin position="290"/>
        <end position="309"/>
    </location>
</feature>
<sequence length="511" mass="56027">MGGMHGMGDYPPDYVIPPIQADSSYFTHDGYSHMIIAHIVLMSLAWIAFLPIAVMLSVARSRYTSLLQSIFLASNGLGLVTGVIYNANTPDLYENNAHHKIGWIATWIMCAHIIIGFLRSCTKLEKPHFIPIKSTVSRWSQDSGMPASPRTSGLETPVDEFEDLPVEEKRGLLGKDNAVSSFFASKIRVLISSRLMRWLNIPYEIVDRSSLILGFIALTTGFVTYGGHFRDREVLSGLAHFIKGGIFFWYGLLCLGRVVGSFADLGWSWNVKPPASMVGSRKASIASAELFESLLIFTYGCMNVFLEHLGSEDGKWSAGDLEHVAISIMFFGGGLCGMLIESKRVRSLLNSSFITTNNTPGDFAQSVDAHHEPRHYGSSTNPLPAIIILLLGIVMSSHSQVSPVSTMMHKLWGTLFFGAALARGVTYITIYLSPPTSYLPSRPPSEVVVSFCLISGGLLFMGSASDIVHGMEMYGIHAMVLFTIVMGLSAFLMAWEIVVLAIKGWAVRHGQ</sequence>
<dbReference type="Pfam" id="PF10355">
    <property type="entry name" value="Ytp1"/>
    <property type="match status" value="1"/>
</dbReference>
<feature type="transmembrane region" description="Helical" evidence="1">
    <location>
        <begin position="70"/>
        <end position="88"/>
    </location>
</feature>
<protein>
    <recommendedName>
        <fullName evidence="6">Integral membrane protein</fullName>
    </recommendedName>
</protein>
<dbReference type="PANTHER" id="PTHR31685">
    <property type="entry name" value="INTEGRAL MEMBRANE PROTEIN (AFU_ORTHOLOGUE AFUA_6G12730)-RELATED"/>
    <property type="match status" value="1"/>
</dbReference>
<gene>
    <name evidence="4" type="ORF">GOMPHAMPRED_008028</name>
</gene>
<dbReference type="Pfam" id="PF10348">
    <property type="entry name" value="DUF2427"/>
    <property type="match status" value="1"/>
</dbReference>
<proteinExistence type="predicted"/>
<keyword evidence="5" id="KW-1185">Reference proteome</keyword>
<feature type="transmembrane region" description="Helical" evidence="1">
    <location>
        <begin position="321"/>
        <end position="340"/>
    </location>
</feature>
<dbReference type="Proteomes" id="UP000664169">
    <property type="component" value="Unassembled WGS sequence"/>
</dbReference>
<organism evidence="4 5">
    <name type="scientific">Gomphillus americanus</name>
    <dbReference type="NCBI Taxonomy" id="1940652"/>
    <lineage>
        <taxon>Eukaryota</taxon>
        <taxon>Fungi</taxon>
        <taxon>Dikarya</taxon>
        <taxon>Ascomycota</taxon>
        <taxon>Pezizomycotina</taxon>
        <taxon>Lecanoromycetes</taxon>
        <taxon>OSLEUM clade</taxon>
        <taxon>Ostropomycetidae</taxon>
        <taxon>Ostropales</taxon>
        <taxon>Graphidaceae</taxon>
        <taxon>Gomphilloideae</taxon>
        <taxon>Gomphillus</taxon>
    </lineage>
</organism>
<dbReference type="AlphaFoldDB" id="A0A8H3IAR2"/>